<dbReference type="RefSeq" id="WP_146927559.1">
    <property type="nucleotide sequence ID" value="NZ_BJUB01000007.1"/>
</dbReference>
<gene>
    <name evidence="2" type="ORF">CXY01_22740</name>
</gene>
<dbReference type="OrthoDB" id="3296280at2"/>
<reference evidence="2 3" key="1">
    <citation type="submission" date="2019-07" db="EMBL/GenBank/DDBJ databases">
        <title>Whole genome shotgun sequence of Cellulomonas xylanilytica NBRC 101102.</title>
        <authorList>
            <person name="Hosoyama A."/>
            <person name="Uohara A."/>
            <person name="Ohji S."/>
            <person name="Ichikawa N."/>
        </authorList>
    </citation>
    <scope>NUCLEOTIDE SEQUENCE [LARGE SCALE GENOMIC DNA]</scope>
    <source>
        <strain evidence="2 3">NBRC 101102</strain>
    </source>
</reference>
<dbReference type="InterPro" id="IPR045632">
    <property type="entry name" value="DUF6314"/>
</dbReference>
<sequence>MTVERFAGVWPIDRAIADGRAGLEGHLDGTARCEPTGDGGLSWVEEGVLSLGGDVRPAGRRLLLRDAGGAWVDVLFGDGRPFYRFELLDDHWAGEHGCGDDAYTVAGHLVGADCFVEVWHAVGPRKDYRLTTTYRRVVS</sequence>
<dbReference type="Pfam" id="PF19834">
    <property type="entry name" value="DUF6314"/>
    <property type="match status" value="1"/>
</dbReference>
<evidence type="ECO:0000259" key="1">
    <source>
        <dbReference type="Pfam" id="PF19834"/>
    </source>
</evidence>
<proteinExistence type="predicted"/>
<protein>
    <recommendedName>
        <fullName evidence="1">DUF6314 domain-containing protein</fullName>
    </recommendedName>
</protein>
<dbReference type="Proteomes" id="UP000321118">
    <property type="component" value="Unassembled WGS sequence"/>
</dbReference>
<organism evidence="2 3">
    <name type="scientific">Cellulomonas xylanilytica</name>
    <dbReference type="NCBI Taxonomy" id="233583"/>
    <lineage>
        <taxon>Bacteria</taxon>
        <taxon>Bacillati</taxon>
        <taxon>Actinomycetota</taxon>
        <taxon>Actinomycetes</taxon>
        <taxon>Micrococcales</taxon>
        <taxon>Cellulomonadaceae</taxon>
        <taxon>Cellulomonas</taxon>
    </lineage>
</organism>
<keyword evidence="3" id="KW-1185">Reference proteome</keyword>
<dbReference type="AlphaFoldDB" id="A0A510V4E6"/>
<name>A0A510V4E6_9CELL</name>
<dbReference type="EMBL" id="BJUB01000007">
    <property type="protein sequence ID" value="GEK21754.1"/>
    <property type="molecule type" value="Genomic_DNA"/>
</dbReference>
<feature type="domain" description="DUF6314" evidence="1">
    <location>
        <begin position="6"/>
        <end position="136"/>
    </location>
</feature>
<comment type="caution">
    <text evidence="2">The sequence shown here is derived from an EMBL/GenBank/DDBJ whole genome shotgun (WGS) entry which is preliminary data.</text>
</comment>
<accession>A0A510V4E6</accession>
<evidence type="ECO:0000313" key="3">
    <source>
        <dbReference type="Proteomes" id="UP000321118"/>
    </source>
</evidence>
<evidence type="ECO:0000313" key="2">
    <source>
        <dbReference type="EMBL" id="GEK21754.1"/>
    </source>
</evidence>